<dbReference type="SUPFAM" id="SSF56219">
    <property type="entry name" value="DNase I-like"/>
    <property type="match status" value="1"/>
</dbReference>
<keyword evidence="2" id="KW-0255">Endonuclease</keyword>
<feature type="domain" description="Endonuclease/exonuclease/phosphatase" evidence="1">
    <location>
        <begin position="5"/>
        <end position="359"/>
    </location>
</feature>
<proteinExistence type="predicted"/>
<protein>
    <submittedName>
        <fullName evidence="2">Endonuclease</fullName>
    </submittedName>
</protein>
<keyword evidence="3" id="KW-1185">Reference proteome</keyword>
<sequence>MVRIATFNVSMEEENYPIEQELEKGSSVLQYHLSTGRNQQMRNIAEILQRTRPDIVLLNEFDFIEDRSKGVDAFQQNYLSIAQHESVSPINYPHIFLAPTNTGAPSPYDFDQDGVASGVGGDAWGFGKYPGQYGMVLLSRFPINKEEARTLQLFKWSDMPGALQPKHPETNQPWFSQEQWQALRLSSKSHWDVPVMVGEKRIHVLAQHPTPPVFDGPENRNGLRNHDELRLTADYLSEETSTYIYDDKGNRGGLSGDRFVILGDLNASIYSDATYPGAMERLLNHPKVNSDFIPTSRAGAAVVPELPYAKEFTAAWKSRADYVLPSKSGFNVIDGAVFWPEKNSPLYRLVESREASSDHRLVWLELEMVD</sequence>
<keyword evidence="2" id="KW-0378">Hydrolase</keyword>
<comment type="caution">
    <text evidence="2">The sequence shown here is derived from an EMBL/GenBank/DDBJ whole genome shotgun (WGS) entry which is preliminary data.</text>
</comment>
<name>A0AA37T7A5_9GAMM</name>
<accession>A0AA37T7A5</accession>
<keyword evidence="2" id="KW-0540">Nuclease</keyword>
<dbReference type="EMBL" id="BSPD01000035">
    <property type="protein sequence ID" value="GLS25892.1"/>
    <property type="molecule type" value="Genomic_DNA"/>
</dbReference>
<dbReference type="Pfam" id="PF03372">
    <property type="entry name" value="Exo_endo_phos"/>
    <property type="match status" value="1"/>
</dbReference>
<reference evidence="2 3" key="1">
    <citation type="journal article" date="2014" name="Int. J. Syst. Evol. Microbiol.">
        <title>Complete genome sequence of Corynebacterium casei LMG S-19264T (=DSM 44701T), isolated from a smear-ripened cheese.</title>
        <authorList>
            <consortium name="US DOE Joint Genome Institute (JGI-PGF)"/>
            <person name="Walter F."/>
            <person name="Albersmeier A."/>
            <person name="Kalinowski J."/>
            <person name="Ruckert C."/>
        </authorList>
    </citation>
    <scope>NUCLEOTIDE SEQUENCE [LARGE SCALE GENOMIC DNA]</scope>
    <source>
        <strain evidence="2 3">NBRC 110095</strain>
    </source>
</reference>
<dbReference type="AlphaFoldDB" id="A0AA37T7A5"/>
<dbReference type="GO" id="GO:0004519">
    <property type="term" value="F:endonuclease activity"/>
    <property type="evidence" value="ECO:0007669"/>
    <property type="project" value="UniProtKB-KW"/>
</dbReference>
<evidence type="ECO:0000313" key="2">
    <source>
        <dbReference type="EMBL" id="GLS25892.1"/>
    </source>
</evidence>
<gene>
    <name evidence="2" type="ORF">GCM10007877_16060</name>
</gene>
<dbReference type="InterPro" id="IPR036691">
    <property type="entry name" value="Endo/exonu/phosph_ase_sf"/>
</dbReference>
<organism evidence="2 3">
    <name type="scientific">Marinibactrum halimedae</name>
    <dbReference type="NCBI Taxonomy" id="1444977"/>
    <lineage>
        <taxon>Bacteria</taxon>
        <taxon>Pseudomonadati</taxon>
        <taxon>Pseudomonadota</taxon>
        <taxon>Gammaproteobacteria</taxon>
        <taxon>Cellvibrionales</taxon>
        <taxon>Cellvibrionaceae</taxon>
        <taxon>Marinibactrum</taxon>
    </lineage>
</organism>
<dbReference type="InterPro" id="IPR005135">
    <property type="entry name" value="Endo/exonuclease/phosphatase"/>
</dbReference>
<dbReference type="Proteomes" id="UP001156870">
    <property type="component" value="Unassembled WGS sequence"/>
</dbReference>
<dbReference type="Gene3D" id="3.60.10.10">
    <property type="entry name" value="Endonuclease/exonuclease/phosphatase"/>
    <property type="match status" value="1"/>
</dbReference>
<evidence type="ECO:0000259" key="1">
    <source>
        <dbReference type="Pfam" id="PF03372"/>
    </source>
</evidence>
<evidence type="ECO:0000313" key="3">
    <source>
        <dbReference type="Proteomes" id="UP001156870"/>
    </source>
</evidence>